<evidence type="ECO:0000313" key="8">
    <source>
        <dbReference type="EMBL" id="HDD35354.1"/>
    </source>
</evidence>
<proteinExistence type="inferred from homology"/>
<keyword evidence="3 5" id="KW-0949">S-adenosyl-L-methionine</keyword>
<organism evidence="8">
    <name type="scientific">Desulfofervidus auxilii</name>
    <dbReference type="NCBI Taxonomy" id="1621989"/>
    <lineage>
        <taxon>Bacteria</taxon>
        <taxon>Pseudomonadati</taxon>
        <taxon>Thermodesulfobacteriota</taxon>
        <taxon>Candidatus Desulfofervidia</taxon>
        <taxon>Candidatus Desulfofervidales</taxon>
        <taxon>Candidatus Desulfofervidaceae</taxon>
        <taxon>Candidatus Desulfofervidus</taxon>
    </lineage>
</organism>
<name>A0A7V0I9T0_DESA2</name>
<dbReference type="Gene3D" id="3.40.50.150">
    <property type="entry name" value="Vaccinia Virus protein VP39"/>
    <property type="match status" value="1"/>
</dbReference>
<dbReference type="PANTHER" id="PTHR18895:SF74">
    <property type="entry name" value="MTRF1L RELEASE FACTOR GLUTAMINE METHYLTRANSFERASE"/>
    <property type="match status" value="1"/>
</dbReference>
<feature type="domain" description="Release factor glutamine methyltransferase N-terminal" evidence="7">
    <location>
        <begin position="10"/>
        <end position="79"/>
    </location>
</feature>
<dbReference type="Gene3D" id="1.10.8.10">
    <property type="entry name" value="DNA helicase RuvA subunit, C-terminal domain"/>
    <property type="match status" value="1"/>
</dbReference>
<evidence type="ECO:0000256" key="4">
    <source>
        <dbReference type="ARBA" id="ARBA00048391"/>
    </source>
</evidence>
<dbReference type="InterPro" id="IPR002052">
    <property type="entry name" value="DNA_methylase_N6_adenine_CS"/>
</dbReference>
<comment type="caution">
    <text evidence="8">The sequence shown here is derived from an EMBL/GenBank/DDBJ whole genome shotgun (WGS) entry which is preliminary data.</text>
</comment>
<sequence length="285" mass="32891">MQQRWTIKTALSWTTDYFIKKGIDAPRLTAELLLCYVLGKDRLYLYLNYDQPLNQKELNAFKELIKRRLAHEPLAYILGEQKFFSFSFKISPHVFIPRPETERLVEVTIGILQKEGFKNPFILDWGTGSGVIAICLAKKWPSSTVFATDISLFALKLARKNAKIHKVNIFLLCTDSLPFKPKVFHIIVSNPPYVKTDVISTLAPEIKYEPREALDGGKDGLKYIRYLIEKGYYYLKEGGFLILEIGYDQAEAINKIISFKNWHKPVFSKDYAGHKRVVAIRKRHG</sequence>
<dbReference type="HAMAP" id="MF_02126">
    <property type="entry name" value="RF_methyltr_PrmC"/>
    <property type="match status" value="1"/>
</dbReference>
<dbReference type="Proteomes" id="UP000885706">
    <property type="component" value="Unassembled WGS sequence"/>
</dbReference>
<dbReference type="Pfam" id="PF17827">
    <property type="entry name" value="PrmC_N"/>
    <property type="match status" value="1"/>
</dbReference>
<dbReference type="InterPro" id="IPR007848">
    <property type="entry name" value="Small_mtfrase_dom"/>
</dbReference>
<protein>
    <recommendedName>
        <fullName evidence="5">Release factor glutamine methyltransferase</fullName>
        <shortName evidence="5">RF MTase</shortName>
        <ecNumber evidence="5">2.1.1.297</ecNumber>
    </recommendedName>
    <alternativeName>
        <fullName evidence="5">N5-glutamine methyltransferase PrmC</fullName>
    </alternativeName>
    <alternativeName>
        <fullName evidence="5">Protein-(glutamine-N5) MTase PrmC</fullName>
    </alternativeName>
    <alternativeName>
        <fullName evidence="5">Protein-glutamine N-methyltransferase PrmC</fullName>
    </alternativeName>
</protein>
<dbReference type="EC" id="2.1.1.297" evidence="5"/>
<dbReference type="NCBIfam" id="TIGR00536">
    <property type="entry name" value="hemK_fam"/>
    <property type="match status" value="1"/>
</dbReference>
<gene>
    <name evidence="5 8" type="primary">prmC</name>
    <name evidence="8" type="ORF">ENF30_00990</name>
</gene>
<dbReference type="GO" id="GO:0032259">
    <property type="term" value="P:methylation"/>
    <property type="evidence" value="ECO:0007669"/>
    <property type="project" value="UniProtKB-KW"/>
</dbReference>
<evidence type="ECO:0000259" key="6">
    <source>
        <dbReference type="Pfam" id="PF05175"/>
    </source>
</evidence>
<feature type="binding site" evidence="5">
    <location>
        <position position="190"/>
    </location>
    <ligand>
        <name>S-adenosyl-L-methionine</name>
        <dbReference type="ChEBI" id="CHEBI:59789"/>
    </ligand>
</feature>
<dbReference type="Pfam" id="PF05175">
    <property type="entry name" value="MTS"/>
    <property type="match status" value="1"/>
</dbReference>
<dbReference type="EMBL" id="DQWQ01000048">
    <property type="protein sequence ID" value="HDD35354.1"/>
    <property type="molecule type" value="Genomic_DNA"/>
</dbReference>
<accession>A0A7V0I9T0</accession>
<dbReference type="CDD" id="cd02440">
    <property type="entry name" value="AdoMet_MTases"/>
    <property type="match status" value="1"/>
</dbReference>
<feature type="domain" description="Methyltransferase small" evidence="6">
    <location>
        <begin position="120"/>
        <end position="198"/>
    </location>
</feature>
<keyword evidence="2 5" id="KW-0808">Transferase</keyword>
<dbReference type="NCBIfam" id="TIGR03534">
    <property type="entry name" value="RF_mod_PrmC"/>
    <property type="match status" value="1"/>
</dbReference>
<dbReference type="GO" id="GO:0003676">
    <property type="term" value="F:nucleic acid binding"/>
    <property type="evidence" value="ECO:0007669"/>
    <property type="project" value="InterPro"/>
</dbReference>
<feature type="binding site" evidence="5">
    <location>
        <begin position="126"/>
        <end position="130"/>
    </location>
    <ligand>
        <name>S-adenosyl-L-methionine</name>
        <dbReference type="ChEBI" id="CHEBI:59789"/>
    </ligand>
</feature>
<evidence type="ECO:0000256" key="3">
    <source>
        <dbReference type="ARBA" id="ARBA00022691"/>
    </source>
</evidence>
<comment type="similarity">
    <text evidence="5">Belongs to the protein N5-glutamine methyltransferase family. PrmC subfamily.</text>
</comment>
<dbReference type="PROSITE" id="PS00092">
    <property type="entry name" value="N6_MTASE"/>
    <property type="match status" value="1"/>
</dbReference>
<keyword evidence="1 5" id="KW-0489">Methyltransferase</keyword>
<dbReference type="InterPro" id="IPR019874">
    <property type="entry name" value="RF_methyltr_PrmC"/>
</dbReference>
<dbReference type="InterPro" id="IPR004556">
    <property type="entry name" value="HemK-like"/>
</dbReference>
<evidence type="ECO:0000256" key="2">
    <source>
        <dbReference type="ARBA" id="ARBA00022679"/>
    </source>
</evidence>
<dbReference type="GO" id="GO:0102559">
    <property type="term" value="F:peptide chain release factor N(5)-glutamine methyltransferase activity"/>
    <property type="evidence" value="ECO:0007669"/>
    <property type="project" value="UniProtKB-EC"/>
</dbReference>
<reference evidence="8" key="1">
    <citation type="journal article" date="2020" name="mSystems">
        <title>Genome- and Community-Level Interaction Insights into Carbon Utilization and Element Cycling Functions of Hydrothermarchaeota in Hydrothermal Sediment.</title>
        <authorList>
            <person name="Zhou Z."/>
            <person name="Liu Y."/>
            <person name="Xu W."/>
            <person name="Pan J."/>
            <person name="Luo Z.H."/>
            <person name="Li M."/>
        </authorList>
    </citation>
    <scope>NUCLEOTIDE SEQUENCE [LARGE SCALE GENOMIC DNA]</scope>
    <source>
        <strain evidence="8">HyVt-113</strain>
    </source>
</reference>
<evidence type="ECO:0000256" key="1">
    <source>
        <dbReference type="ARBA" id="ARBA00022603"/>
    </source>
</evidence>
<dbReference type="SUPFAM" id="SSF53335">
    <property type="entry name" value="S-adenosyl-L-methionine-dependent methyltransferases"/>
    <property type="match status" value="1"/>
</dbReference>
<dbReference type="AlphaFoldDB" id="A0A7V0I9T0"/>
<evidence type="ECO:0000256" key="5">
    <source>
        <dbReference type="HAMAP-Rule" id="MF_02126"/>
    </source>
</evidence>
<dbReference type="PANTHER" id="PTHR18895">
    <property type="entry name" value="HEMK METHYLTRANSFERASE"/>
    <property type="match status" value="1"/>
</dbReference>
<comment type="caution">
    <text evidence="5">Lacks conserved residue(s) required for the propagation of feature annotation.</text>
</comment>
<dbReference type="InterPro" id="IPR040758">
    <property type="entry name" value="PrmC_N"/>
</dbReference>
<feature type="binding site" evidence="5">
    <location>
        <position position="149"/>
    </location>
    <ligand>
        <name>S-adenosyl-L-methionine</name>
        <dbReference type="ChEBI" id="CHEBI:59789"/>
    </ligand>
</feature>
<feature type="binding site" evidence="5">
    <location>
        <begin position="190"/>
        <end position="193"/>
    </location>
    <ligand>
        <name>substrate</name>
    </ligand>
</feature>
<comment type="function">
    <text evidence="5">Methylates the class 1 translation termination release factors RF1/PrfA and RF2/PrfB on the glutamine residue of the universally conserved GGQ motif.</text>
</comment>
<dbReference type="InterPro" id="IPR050320">
    <property type="entry name" value="N5-glutamine_MTase"/>
</dbReference>
<comment type="catalytic activity">
    <reaction evidence="4 5">
        <text>L-glutaminyl-[peptide chain release factor] + S-adenosyl-L-methionine = N(5)-methyl-L-glutaminyl-[peptide chain release factor] + S-adenosyl-L-homocysteine + H(+)</text>
        <dbReference type="Rhea" id="RHEA:42896"/>
        <dbReference type="Rhea" id="RHEA-COMP:10271"/>
        <dbReference type="Rhea" id="RHEA-COMP:10272"/>
        <dbReference type="ChEBI" id="CHEBI:15378"/>
        <dbReference type="ChEBI" id="CHEBI:30011"/>
        <dbReference type="ChEBI" id="CHEBI:57856"/>
        <dbReference type="ChEBI" id="CHEBI:59789"/>
        <dbReference type="ChEBI" id="CHEBI:61891"/>
        <dbReference type="EC" id="2.1.1.297"/>
    </reaction>
</comment>
<evidence type="ECO:0000259" key="7">
    <source>
        <dbReference type="Pfam" id="PF17827"/>
    </source>
</evidence>
<dbReference type="InterPro" id="IPR029063">
    <property type="entry name" value="SAM-dependent_MTases_sf"/>
</dbReference>